<protein>
    <recommendedName>
        <fullName evidence="6">Small ribosomal subunit protein mS33</fullName>
    </recommendedName>
</protein>
<dbReference type="PANTHER" id="PTHR13362:SF2">
    <property type="entry name" value="SMALL RIBOSOMAL SUBUNIT PROTEIN MS33"/>
    <property type="match status" value="1"/>
</dbReference>
<evidence type="ECO:0000256" key="3">
    <source>
        <dbReference type="ARBA" id="ARBA00022980"/>
    </source>
</evidence>
<dbReference type="InterPro" id="IPR013219">
    <property type="entry name" value="Ribosomal_mS33"/>
</dbReference>
<accession>A0AAV9HK45</accession>
<evidence type="ECO:0000313" key="8">
    <source>
        <dbReference type="EMBL" id="KAK4461179.1"/>
    </source>
</evidence>
<name>A0AAV9HK45_9PEZI</name>
<feature type="compositionally biased region" description="Basic residues" evidence="7">
    <location>
        <begin position="86"/>
        <end position="96"/>
    </location>
</feature>
<dbReference type="Proteomes" id="UP001321749">
    <property type="component" value="Unassembled WGS sequence"/>
</dbReference>
<keyword evidence="9" id="KW-1185">Reference proteome</keyword>
<organism evidence="8 9">
    <name type="scientific">Cladorrhinum samala</name>
    <dbReference type="NCBI Taxonomy" id="585594"/>
    <lineage>
        <taxon>Eukaryota</taxon>
        <taxon>Fungi</taxon>
        <taxon>Dikarya</taxon>
        <taxon>Ascomycota</taxon>
        <taxon>Pezizomycotina</taxon>
        <taxon>Sordariomycetes</taxon>
        <taxon>Sordariomycetidae</taxon>
        <taxon>Sordariales</taxon>
        <taxon>Podosporaceae</taxon>
        <taxon>Cladorrhinum</taxon>
    </lineage>
</organism>
<evidence type="ECO:0000256" key="1">
    <source>
        <dbReference type="ARBA" id="ARBA00004173"/>
    </source>
</evidence>
<dbReference type="GO" id="GO:0005739">
    <property type="term" value="C:mitochondrion"/>
    <property type="evidence" value="ECO:0007669"/>
    <property type="project" value="UniProtKB-SubCell"/>
</dbReference>
<dbReference type="Pfam" id="PF08293">
    <property type="entry name" value="MRP-S33"/>
    <property type="match status" value="1"/>
</dbReference>
<keyword evidence="3 8" id="KW-0689">Ribosomal protein</keyword>
<dbReference type="GO" id="GO:1990904">
    <property type="term" value="C:ribonucleoprotein complex"/>
    <property type="evidence" value="ECO:0007669"/>
    <property type="project" value="UniProtKB-KW"/>
</dbReference>
<dbReference type="AlphaFoldDB" id="A0AAV9HK45"/>
<reference evidence="8" key="1">
    <citation type="journal article" date="2023" name="Mol. Phylogenet. Evol.">
        <title>Genome-scale phylogeny and comparative genomics of the fungal order Sordariales.</title>
        <authorList>
            <person name="Hensen N."/>
            <person name="Bonometti L."/>
            <person name="Westerberg I."/>
            <person name="Brannstrom I.O."/>
            <person name="Guillou S."/>
            <person name="Cros-Aarteil S."/>
            <person name="Calhoun S."/>
            <person name="Haridas S."/>
            <person name="Kuo A."/>
            <person name="Mondo S."/>
            <person name="Pangilinan J."/>
            <person name="Riley R."/>
            <person name="LaButti K."/>
            <person name="Andreopoulos B."/>
            <person name="Lipzen A."/>
            <person name="Chen C."/>
            <person name="Yan M."/>
            <person name="Daum C."/>
            <person name="Ng V."/>
            <person name="Clum A."/>
            <person name="Steindorff A."/>
            <person name="Ohm R.A."/>
            <person name="Martin F."/>
            <person name="Silar P."/>
            <person name="Natvig D.O."/>
            <person name="Lalanne C."/>
            <person name="Gautier V."/>
            <person name="Ament-Velasquez S.L."/>
            <person name="Kruys A."/>
            <person name="Hutchinson M.I."/>
            <person name="Powell A.J."/>
            <person name="Barry K."/>
            <person name="Miller A.N."/>
            <person name="Grigoriev I.V."/>
            <person name="Debuchy R."/>
            <person name="Gladieux P."/>
            <person name="Hiltunen Thoren M."/>
            <person name="Johannesson H."/>
        </authorList>
    </citation>
    <scope>NUCLEOTIDE SEQUENCE</scope>
    <source>
        <strain evidence="8">PSN324</strain>
    </source>
</reference>
<comment type="similarity">
    <text evidence="2">Belongs to the mitochondrion-specific ribosomal protein mS33 family.</text>
</comment>
<evidence type="ECO:0000256" key="4">
    <source>
        <dbReference type="ARBA" id="ARBA00023128"/>
    </source>
</evidence>
<dbReference type="PANTHER" id="PTHR13362">
    <property type="entry name" value="MITOCHONDRIAL RIBOSOMAL PROTEIN S33"/>
    <property type="match status" value="1"/>
</dbReference>
<evidence type="ECO:0000256" key="2">
    <source>
        <dbReference type="ARBA" id="ARBA00008970"/>
    </source>
</evidence>
<evidence type="ECO:0000256" key="6">
    <source>
        <dbReference type="ARBA" id="ARBA00035132"/>
    </source>
</evidence>
<keyword evidence="5" id="KW-0687">Ribonucleoprotein</keyword>
<evidence type="ECO:0000256" key="7">
    <source>
        <dbReference type="SAM" id="MobiDB-lite"/>
    </source>
</evidence>
<proteinExistence type="inferred from homology"/>
<dbReference type="EMBL" id="MU864996">
    <property type="protein sequence ID" value="KAK4461179.1"/>
    <property type="molecule type" value="Genomic_DNA"/>
</dbReference>
<evidence type="ECO:0000256" key="5">
    <source>
        <dbReference type="ARBA" id="ARBA00023274"/>
    </source>
</evidence>
<reference evidence="8" key="2">
    <citation type="submission" date="2023-06" db="EMBL/GenBank/DDBJ databases">
        <authorList>
            <consortium name="Lawrence Berkeley National Laboratory"/>
            <person name="Mondo S.J."/>
            <person name="Hensen N."/>
            <person name="Bonometti L."/>
            <person name="Westerberg I."/>
            <person name="Brannstrom I.O."/>
            <person name="Guillou S."/>
            <person name="Cros-Aarteil S."/>
            <person name="Calhoun S."/>
            <person name="Haridas S."/>
            <person name="Kuo A."/>
            <person name="Pangilinan J."/>
            <person name="Riley R."/>
            <person name="Labutti K."/>
            <person name="Andreopoulos B."/>
            <person name="Lipzen A."/>
            <person name="Chen C."/>
            <person name="Yanf M."/>
            <person name="Daum C."/>
            <person name="Ng V."/>
            <person name="Clum A."/>
            <person name="Steindorff A."/>
            <person name="Ohm R."/>
            <person name="Martin F."/>
            <person name="Silar P."/>
            <person name="Natvig D."/>
            <person name="Lalanne C."/>
            <person name="Gautier V."/>
            <person name="Ament-Velasquez S.L."/>
            <person name="Kruys A."/>
            <person name="Hutchinson M.I."/>
            <person name="Powell A.J."/>
            <person name="Barry K."/>
            <person name="Miller A.N."/>
            <person name="Grigoriev I.V."/>
            <person name="Debuchy R."/>
            <person name="Gladieux P."/>
            <person name="Thoren M.H."/>
            <person name="Johannesson H."/>
        </authorList>
    </citation>
    <scope>NUCLEOTIDE SEQUENCE</scope>
    <source>
        <strain evidence="8">PSN324</strain>
    </source>
</reference>
<evidence type="ECO:0000313" key="9">
    <source>
        <dbReference type="Proteomes" id="UP001321749"/>
    </source>
</evidence>
<feature type="region of interest" description="Disordered" evidence="7">
    <location>
        <begin position="86"/>
        <end position="108"/>
    </location>
</feature>
<sequence length="108" mass="12097">MSVPRARLLALMKAQCDVFSTTYNPEGIRTGNKILRQRLKGPSLAAYYPKKMLKFRDFQEEFGQLELLIEDDAEIARLEHVAALKARGKGAPKKKSGPPDPTAGKKRK</sequence>
<gene>
    <name evidence="8" type="ORF">QBC42DRAFT_270736</name>
</gene>
<comment type="subcellular location">
    <subcellularLocation>
        <location evidence="1">Mitochondrion</location>
    </subcellularLocation>
</comment>
<dbReference type="GO" id="GO:0005840">
    <property type="term" value="C:ribosome"/>
    <property type="evidence" value="ECO:0007669"/>
    <property type="project" value="UniProtKB-KW"/>
</dbReference>
<keyword evidence="4" id="KW-0496">Mitochondrion</keyword>
<comment type="caution">
    <text evidence="8">The sequence shown here is derived from an EMBL/GenBank/DDBJ whole genome shotgun (WGS) entry which is preliminary data.</text>
</comment>